<dbReference type="InterPro" id="IPR045175">
    <property type="entry name" value="M28_fam"/>
</dbReference>
<evidence type="ECO:0000313" key="3">
    <source>
        <dbReference type="EMBL" id="KAB3535770.1"/>
    </source>
</evidence>
<dbReference type="Proteomes" id="UP000432715">
    <property type="component" value="Unassembled WGS sequence"/>
</dbReference>
<feature type="chain" id="PRO_5026096983" evidence="1">
    <location>
        <begin position="35"/>
        <end position="476"/>
    </location>
</feature>
<keyword evidence="4" id="KW-1185">Reference proteome</keyword>
<dbReference type="PROSITE" id="PS51257">
    <property type="entry name" value="PROKAR_LIPOPROTEIN"/>
    <property type="match status" value="1"/>
</dbReference>
<dbReference type="PANTHER" id="PTHR12147:SF26">
    <property type="entry name" value="PEPTIDASE M28 DOMAIN-CONTAINING PROTEIN"/>
    <property type="match status" value="1"/>
</dbReference>
<evidence type="ECO:0000259" key="2">
    <source>
        <dbReference type="Pfam" id="PF04389"/>
    </source>
</evidence>
<dbReference type="OrthoDB" id="233977at2"/>
<dbReference type="Gene3D" id="3.50.30.30">
    <property type="match status" value="1"/>
</dbReference>
<dbReference type="Pfam" id="PF04389">
    <property type="entry name" value="Peptidase_M28"/>
    <property type="match status" value="1"/>
</dbReference>
<accession>A0A6I0FDC3</accession>
<dbReference type="PANTHER" id="PTHR12147">
    <property type="entry name" value="METALLOPEPTIDASE M28 FAMILY MEMBER"/>
    <property type="match status" value="1"/>
</dbReference>
<dbReference type="InterPro" id="IPR007484">
    <property type="entry name" value="Peptidase_M28"/>
</dbReference>
<evidence type="ECO:0000256" key="1">
    <source>
        <dbReference type="SAM" id="SignalP"/>
    </source>
</evidence>
<feature type="domain" description="Peptidase M28" evidence="2">
    <location>
        <begin position="280"/>
        <end position="470"/>
    </location>
</feature>
<dbReference type="Gene3D" id="3.40.630.10">
    <property type="entry name" value="Zn peptidases"/>
    <property type="match status" value="1"/>
</dbReference>
<sequence>MQGIKLKKYFSRNLKLISILTILALMVGCTTAPASPEEMTQSLNKESIDITNTIRIIEELSSEDFDGRLTGTKGNELTVEYIENYFKKIGLDNPTGIEGYRQSYDQKVLLNESKPMIAIKDGMGNITKEFGFLSDYRKMAIFEDVKIQGEATAEMIIINNFDEINNDDKALDGKILLISNNVIAGNPTGGYDILQKVLDLEQQVEGIIVNLDNRYGEHYLVSTSLRYINTKLGEGFNNKTGPIMAYFHDEAFEELTQAAMDGNTLHMKVDYSYKDEVAHNVIGVIPGSDEESQETLIIAAHLDHVGNNQDGTYNPGALDNASGTAAIMEIARMLKSEELQPKKTIIFIAFNGEEQYLCGSTYYVRNSLYPLANTTVINLDMVGSKEVIPLTIGGSSNNLNKDLYDIATELGIDALISQDIASDQRPFNDVGLEATTLIHLDTNKIHTKFDTIENVDKDRLANIIKLVLSYIEKTAY</sequence>
<name>A0A6I0FDC3_9FIRM</name>
<gene>
    <name evidence="3" type="ORF">F8154_05580</name>
</gene>
<comment type="caution">
    <text evidence="3">The sequence shown here is derived from an EMBL/GenBank/DDBJ whole genome shotgun (WGS) entry which is preliminary data.</text>
</comment>
<protein>
    <submittedName>
        <fullName evidence="3">Zn-dependent exopeptidase M28</fullName>
    </submittedName>
</protein>
<proteinExistence type="predicted"/>
<reference evidence="3 4" key="1">
    <citation type="submission" date="2019-10" db="EMBL/GenBank/DDBJ databases">
        <title>Alkaliphilus serpentinus sp. nov. and Alkaliphilus pronyensis sp. nov., two novel anaerobic alkaliphilic species isolated from the serpentinized-hosted hydrothermal field of the Prony Bay (New Caledonia).</title>
        <authorList>
            <person name="Postec A."/>
        </authorList>
    </citation>
    <scope>NUCLEOTIDE SEQUENCE [LARGE SCALE GENOMIC DNA]</scope>
    <source>
        <strain evidence="3 4">LacV</strain>
    </source>
</reference>
<dbReference type="AlphaFoldDB" id="A0A6I0FDC3"/>
<feature type="signal peptide" evidence="1">
    <location>
        <begin position="1"/>
        <end position="34"/>
    </location>
</feature>
<dbReference type="GO" id="GO:0006508">
    <property type="term" value="P:proteolysis"/>
    <property type="evidence" value="ECO:0007669"/>
    <property type="project" value="InterPro"/>
</dbReference>
<evidence type="ECO:0000313" key="4">
    <source>
        <dbReference type="Proteomes" id="UP000432715"/>
    </source>
</evidence>
<organism evidence="3 4">
    <name type="scientific">Alkaliphilus pronyensis</name>
    <dbReference type="NCBI Taxonomy" id="1482732"/>
    <lineage>
        <taxon>Bacteria</taxon>
        <taxon>Bacillati</taxon>
        <taxon>Bacillota</taxon>
        <taxon>Clostridia</taxon>
        <taxon>Peptostreptococcales</taxon>
        <taxon>Natronincolaceae</taxon>
        <taxon>Alkaliphilus</taxon>
    </lineage>
</organism>
<keyword evidence="1" id="KW-0732">Signal</keyword>
<dbReference type="EMBL" id="WBZC01000015">
    <property type="protein sequence ID" value="KAB3535770.1"/>
    <property type="molecule type" value="Genomic_DNA"/>
</dbReference>
<dbReference type="SUPFAM" id="SSF53187">
    <property type="entry name" value="Zn-dependent exopeptidases"/>
    <property type="match status" value="1"/>
</dbReference>
<dbReference type="GO" id="GO:0008235">
    <property type="term" value="F:metalloexopeptidase activity"/>
    <property type="evidence" value="ECO:0007669"/>
    <property type="project" value="InterPro"/>
</dbReference>